<keyword evidence="12" id="KW-0769">Symport</keyword>
<evidence type="ECO:0000256" key="15">
    <source>
        <dbReference type="ARBA" id="ARBA00023136"/>
    </source>
</evidence>
<dbReference type="NCBIfam" id="TIGR01252">
    <property type="entry name" value="acetolac_decarb"/>
    <property type="match status" value="1"/>
</dbReference>
<dbReference type="GO" id="GO:0016020">
    <property type="term" value="C:membrane"/>
    <property type="evidence" value="ECO:0007669"/>
    <property type="project" value="InterPro"/>
</dbReference>
<feature type="transmembrane region" description="Helical" evidence="17">
    <location>
        <begin position="243"/>
        <end position="263"/>
    </location>
</feature>
<evidence type="ECO:0000256" key="9">
    <source>
        <dbReference type="ARBA" id="ARBA00022597"/>
    </source>
</evidence>
<dbReference type="InterPro" id="IPR004684">
    <property type="entry name" value="2keto-3dGluconate_permease"/>
</dbReference>
<feature type="transmembrane region" description="Helical" evidence="17">
    <location>
        <begin position="213"/>
        <end position="231"/>
    </location>
</feature>
<dbReference type="PANTHER" id="PTHR35524">
    <property type="entry name" value="ALPHA-ACETOLACTATE DECARBOXYLASE"/>
    <property type="match status" value="1"/>
</dbReference>
<dbReference type="CDD" id="cd17299">
    <property type="entry name" value="acetolactate_decarboxylase"/>
    <property type="match status" value="1"/>
</dbReference>
<keyword evidence="7" id="KW-0813">Transport</keyword>
<evidence type="ECO:0000256" key="3">
    <source>
        <dbReference type="ARBA" id="ARBA00006430"/>
    </source>
</evidence>
<comment type="similarity">
    <text evidence="4">Belongs to the alpha-acetolactate decarboxylase family.</text>
</comment>
<keyword evidence="16" id="KW-0456">Lyase</keyword>
<feature type="transmembrane region" description="Helical" evidence="17">
    <location>
        <begin position="187"/>
        <end position="206"/>
    </location>
</feature>
<keyword evidence="11" id="KW-0210">Decarboxylase</keyword>
<name>A0A1I6UJD3_9RHOB</name>
<keyword evidence="9" id="KW-0762">Sugar transport</keyword>
<dbReference type="Gene3D" id="3.30.1330.80">
    <property type="entry name" value="Hypothetical protein, similar to alpha- acetolactate decarboxylase, domain 2"/>
    <property type="match status" value="2"/>
</dbReference>
<dbReference type="GO" id="GO:0015649">
    <property type="term" value="F:2-keto-3-deoxygluconate:proton symporter activity"/>
    <property type="evidence" value="ECO:0007669"/>
    <property type="project" value="InterPro"/>
</dbReference>
<evidence type="ECO:0000256" key="13">
    <source>
        <dbReference type="ARBA" id="ARBA00022989"/>
    </source>
</evidence>
<dbReference type="GO" id="GO:0045151">
    <property type="term" value="P:acetoin biosynthetic process"/>
    <property type="evidence" value="ECO:0007669"/>
    <property type="project" value="UniProtKB-KW"/>
</dbReference>
<organism evidence="18 19">
    <name type="scientific">Sulfitobacter marinus</name>
    <dbReference type="NCBI Taxonomy" id="394264"/>
    <lineage>
        <taxon>Bacteria</taxon>
        <taxon>Pseudomonadati</taxon>
        <taxon>Pseudomonadota</taxon>
        <taxon>Alphaproteobacteria</taxon>
        <taxon>Rhodobacterales</taxon>
        <taxon>Roseobacteraceae</taxon>
        <taxon>Sulfitobacter</taxon>
    </lineage>
</organism>
<keyword evidence="19" id="KW-1185">Reference proteome</keyword>
<dbReference type="Pfam" id="PF03812">
    <property type="entry name" value="KdgT"/>
    <property type="match status" value="1"/>
</dbReference>
<evidence type="ECO:0000256" key="12">
    <source>
        <dbReference type="ARBA" id="ARBA00022847"/>
    </source>
</evidence>
<dbReference type="SUPFAM" id="SSF117856">
    <property type="entry name" value="AF0104/ALDC/Ptd012-like"/>
    <property type="match status" value="1"/>
</dbReference>
<dbReference type="RefSeq" id="WP_093916935.1">
    <property type="nucleotide sequence ID" value="NZ_FPAJ01000004.1"/>
</dbReference>
<keyword evidence="10 17" id="KW-0812">Transmembrane</keyword>
<accession>A0A1I6UJD3</accession>
<evidence type="ECO:0000256" key="6">
    <source>
        <dbReference type="ARBA" id="ARBA00020164"/>
    </source>
</evidence>
<feature type="transmembrane region" description="Helical" evidence="17">
    <location>
        <begin position="306"/>
        <end position="329"/>
    </location>
</feature>
<dbReference type="Proteomes" id="UP000199239">
    <property type="component" value="Unassembled WGS sequence"/>
</dbReference>
<evidence type="ECO:0000256" key="2">
    <source>
        <dbReference type="ARBA" id="ARBA00005170"/>
    </source>
</evidence>
<comment type="pathway">
    <text evidence="2">Polyol metabolism; (R,R)-butane-2,3-diol biosynthesis; (R,R)-butane-2,3-diol from pyruvate: step 2/3.</text>
</comment>
<comment type="catalytic activity">
    <reaction evidence="1">
        <text>(2S)-2-acetolactate + H(+) = (R)-acetoin + CO2</text>
        <dbReference type="Rhea" id="RHEA:21580"/>
        <dbReference type="ChEBI" id="CHEBI:15378"/>
        <dbReference type="ChEBI" id="CHEBI:15686"/>
        <dbReference type="ChEBI" id="CHEBI:16526"/>
        <dbReference type="ChEBI" id="CHEBI:58476"/>
        <dbReference type="EC" id="4.1.1.5"/>
    </reaction>
</comment>
<dbReference type="AlphaFoldDB" id="A0A1I6UJD3"/>
<evidence type="ECO:0000313" key="18">
    <source>
        <dbReference type="EMBL" id="SFT01575.1"/>
    </source>
</evidence>
<dbReference type="Pfam" id="PF03306">
    <property type="entry name" value="AAL_decarboxy"/>
    <property type="match status" value="1"/>
</dbReference>
<evidence type="ECO:0000256" key="4">
    <source>
        <dbReference type="ARBA" id="ARBA00007106"/>
    </source>
</evidence>
<evidence type="ECO:0000256" key="14">
    <source>
        <dbReference type="ARBA" id="ARBA00023061"/>
    </source>
</evidence>
<dbReference type="GO" id="GO:0047605">
    <property type="term" value="F:acetolactate decarboxylase activity"/>
    <property type="evidence" value="ECO:0007669"/>
    <property type="project" value="UniProtKB-EC"/>
</dbReference>
<dbReference type="OrthoDB" id="8612680at2"/>
<keyword evidence="15 17" id="KW-0472">Membrane</keyword>
<dbReference type="EC" id="4.1.1.5" evidence="5"/>
<evidence type="ECO:0000256" key="16">
    <source>
        <dbReference type="ARBA" id="ARBA00023239"/>
    </source>
</evidence>
<feature type="transmembrane region" description="Helical" evidence="17">
    <location>
        <begin position="122"/>
        <end position="144"/>
    </location>
</feature>
<dbReference type="InterPro" id="IPR005128">
    <property type="entry name" value="Acetolactate_a_deCO2ase"/>
</dbReference>
<feature type="transmembrane region" description="Helical" evidence="17">
    <location>
        <begin position="21"/>
        <end position="42"/>
    </location>
</feature>
<evidence type="ECO:0000256" key="17">
    <source>
        <dbReference type="SAM" id="Phobius"/>
    </source>
</evidence>
<feature type="transmembrane region" description="Helical" evidence="17">
    <location>
        <begin position="62"/>
        <end position="82"/>
    </location>
</feature>
<evidence type="ECO:0000256" key="5">
    <source>
        <dbReference type="ARBA" id="ARBA00013204"/>
    </source>
</evidence>
<comment type="similarity">
    <text evidence="3">Belongs to the KdgT transporter family.</text>
</comment>
<dbReference type="STRING" id="394264.SAMN04488040_2775"/>
<evidence type="ECO:0000256" key="11">
    <source>
        <dbReference type="ARBA" id="ARBA00022793"/>
    </source>
</evidence>
<evidence type="ECO:0000313" key="19">
    <source>
        <dbReference type="Proteomes" id="UP000199239"/>
    </source>
</evidence>
<feature type="transmembrane region" description="Helical" evidence="17">
    <location>
        <begin position="275"/>
        <end position="294"/>
    </location>
</feature>
<reference evidence="19" key="1">
    <citation type="submission" date="2016-10" db="EMBL/GenBank/DDBJ databases">
        <authorList>
            <person name="Varghese N."/>
            <person name="Submissions S."/>
        </authorList>
    </citation>
    <scope>NUCLEOTIDE SEQUENCE [LARGE SCALE GENOMIC DNA]</scope>
    <source>
        <strain evidence="19">DSM 23422</strain>
    </source>
</reference>
<evidence type="ECO:0000256" key="10">
    <source>
        <dbReference type="ARBA" id="ARBA00022692"/>
    </source>
</evidence>
<protein>
    <recommendedName>
        <fullName evidence="6">Alpha-acetolactate decarboxylase</fullName>
        <ecNumber evidence="5">4.1.1.5</ecNumber>
    </recommendedName>
</protein>
<dbReference type="UniPathway" id="UPA00626">
    <property type="reaction ID" value="UER00678"/>
</dbReference>
<keyword evidence="13 17" id="KW-1133">Transmembrane helix</keyword>
<keyword evidence="14" id="KW-0005">Acetoin biosynthesis</keyword>
<evidence type="ECO:0000256" key="7">
    <source>
        <dbReference type="ARBA" id="ARBA00022448"/>
    </source>
</evidence>
<evidence type="ECO:0000256" key="1">
    <source>
        <dbReference type="ARBA" id="ARBA00001784"/>
    </source>
</evidence>
<dbReference type="EMBL" id="FPAJ01000004">
    <property type="protein sequence ID" value="SFT01575.1"/>
    <property type="molecule type" value="Genomic_DNA"/>
</dbReference>
<sequence>MTLIDKKKTHSGLGIWDSLNEIPAGTMFVPLVISAIIVTLSVHSGLGMSLWDYLGEPMKSLFGPSGQMLVIGLMLFCTGTMISGHDFVEVGERGIWVIFARLLPAYAISAFVFLYFGPEGFAGIDAITLACCLTSANAALYMGIIKPYADEPDRGAFPIMLIFSMPLLPFIFLSYFGSGGGGFTSQIMQVLSLLLPFFLGVALGNLDPKIKEVFRGGNTILLPFLGFQFGSTIDLVDAFQADIIVVALLLTAIYWAVTIIIPFIVDRYVLGRPGYAAMGSTALAGVSLVLPAMVGNFTFDGQLGSVITANAVSILAFVLFITNVLSPFFTKWTMNAYFKHHKAAAEDVFSQTHPELLAAVYDENGNYRNHHHYHDIFGRIFRSRSHDDDGTLVQVSTLNALMEGDYRGSKTVKDVLKTTDTGVGTYEGLDGEAIIYKGHAYVGRADGEVSEMTPEDTFAFSITTRFDESVDEDEISFASIEDLKAKLEEYLDSHNYFFMIKMEGVFSVRVRSNFKQKQPYEPLYKVAGDQREFEYHDIEGAVIGVFSPNYVEGMNLPGWHVHFLSKDFKKGGHILEVSGKDVKIKVNKLQAWKVLMPDDPDFSTWNLKEDLKAKTEAVEGKSRTKETT</sequence>
<keyword evidence="8" id="KW-1003">Cell membrane</keyword>
<dbReference type="PANTHER" id="PTHR35524:SF1">
    <property type="entry name" value="ALPHA-ACETOLACTATE DECARBOXYLASE"/>
    <property type="match status" value="1"/>
</dbReference>
<feature type="transmembrane region" description="Helical" evidence="17">
    <location>
        <begin position="156"/>
        <end position="175"/>
    </location>
</feature>
<gene>
    <name evidence="18" type="ORF">SAMN04488040_2775</name>
</gene>
<proteinExistence type="inferred from homology"/>
<feature type="transmembrane region" description="Helical" evidence="17">
    <location>
        <begin position="94"/>
        <end position="116"/>
    </location>
</feature>
<evidence type="ECO:0000256" key="8">
    <source>
        <dbReference type="ARBA" id="ARBA00022475"/>
    </source>
</evidence>